<dbReference type="PANTHER" id="PTHR33677">
    <property type="entry name" value="TRANSCRIPTIONAL REPRESSOR FRMR-RELATED"/>
    <property type="match status" value="1"/>
</dbReference>
<protein>
    <submittedName>
        <fullName evidence="2">Metal-sensing transcriptional repressor</fullName>
    </submittedName>
</protein>
<dbReference type="InterPro" id="IPR003735">
    <property type="entry name" value="Metal_Tscrpt_repr"/>
</dbReference>
<evidence type="ECO:0000256" key="1">
    <source>
        <dbReference type="SAM" id="Coils"/>
    </source>
</evidence>
<keyword evidence="1" id="KW-0175">Coiled coil</keyword>
<dbReference type="OrthoDB" id="9811244at2"/>
<feature type="coiled-coil region" evidence="1">
    <location>
        <begin position="16"/>
        <end position="43"/>
    </location>
</feature>
<dbReference type="Proteomes" id="UP000515847">
    <property type="component" value="Chromosome"/>
</dbReference>
<proteinExistence type="predicted"/>
<sequence>MYTDDTHRGYIGGGAVEDHKAQIENIKRRLNRIEGQLKGIQRMIDNDACCVDILVQISAVRAAISKVGVLIMESHVKKCLHQAIQEENSEETLDELMTIMSNFIK</sequence>
<gene>
    <name evidence="2" type="ORF">BR63_02640</name>
</gene>
<evidence type="ECO:0000313" key="2">
    <source>
        <dbReference type="EMBL" id="QNB45302.1"/>
    </source>
</evidence>
<dbReference type="PANTHER" id="PTHR33677:SF3">
    <property type="entry name" value="COPPER-SENSING TRANSCRIPTIONAL REPRESSOR RICR"/>
    <property type="match status" value="1"/>
</dbReference>
<organism evidence="2 3">
    <name type="scientific">Thermanaerosceptrum fracticalcis</name>
    <dbReference type="NCBI Taxonomy" id="1712410"/>
    <lineage>
        <taxon>Bacteria</taxon>
        <taxon>Bacillati</taxon>
        <taxon>Bacillota</taxon>
        <taxon>Clostridia</taxon>
        <taxon>Eubacteriales</taxon>
        <taxon>Peptococcaceae</taxon>
        <taxon>Thermanaerosceptrum</taxon>
    </lineage>
</organism>
<dbReference type="GO" id="GO:0045892">
    <property type="term" value="P:negative regulation of DNA-templated transcription"/>
    <property type="evidence" value="ECO:0007669"/>
    <property type="project" value="UniProtKB-ARBA"/>
</dbReference>
<dbReference type="Pfam" id="PF02583">
    <property type="entry name" value="Trns_repr_metal"/>
    <property type="match status" value="1"/>
</dbReference>
<dbReference type="GO" id="GO:0003677">
    <property type="term" value="F:DNA binding"/>
    <property type="evidence" value="ECO:0007669"/>
    <property type="project" value="InterPro"/>
</dbReference>
<name>A0A7G6DZP8_THEFR</name>
<reference evidence="2 3" key="1">
    <citation type="journal article" date="2019" name="Front. Microbiol.">
        <title>Thermoanaerosceptrum fracticalcis gen. nov. sp. nov., a Novel Fumarate-Fermenting Microorganism From a Deep Fractured Carbonate Aquifer of the US Great Basin.</title>
        <authorList>
            <person name="Hamilton-Brehm S.D."/>
            <person name="Stewart L.E."/>
            <person name="Zavarin M."/>
            <person name="Caldwell M."/>
            <person name="Lawson P.A."/>
            <person name="Onstott T.C."/>
            <person name="Grzymski J."/>
            <person name="Neveux I."/>
            <person name="Lollar B.S."/>
            <person name="Russell C.E."/>
            <person name="Moser D.P."/>
        </authorList>
    </citation>
    <scope>NUCLEOTIDE SEQUENCE [LARGE SCALE GENOMIC DNA]</scope>
    <source>
        <strain evidence="2 3">DRI-13</strain>
    </source>
</reference>
<dbReference type="CDD" id="cd10148">
    <property type="entry name" value="CsoR-like_DUF156"/>
    <property type="match status" value="1"/>
</dbReference>
<dbReference type="EMBL" id="CP045798">
    <property type="protein sequence ID" value="QNB45302.1"/>
    <property type="molecule type" value="Genomic_DNA"/>
</dbReference>
<accession>A0A7G6DZP8</accession>
<evidence type="ECO:0000313" key="3">
    <source>
        <dbReference type="Proteomes" id="UP000515847"/>
    </source>
</evidence>
<dbReference type="GO" id="GO:0046872">
    <property type="term" value="F:metal ion binding"/>
    <property type="evidence" value="ECO:0007669"/>
    <property type="project" value="InterPro"/>
</dbReference>
<keyword evidence="3" id="KW-1185">Reference proteome</keyword>
<dbReference type="AlphaFoldDB" id="A0A7G6DZP8"/>
<dbReference type="KEGG" id="tfr:BR63_02640"/>
<dbReference type="InterPro" id="IPR038390">
    <property type="entry name" value="Metal_Tscrpt_repr_sf"/>
</dbReference>
<dbReference type="Gene3D" id="1.20.58.1000">
    <property type="entry name" value="Metal-sensitive repressor, helix protomer"/>
    <property type="match status" value="1"/>
</dbReference>